<accession>A0A6P2BZ42</accession>
<evidence type="ECO:0000256" key="2">
    <source>
        <dbReference type="ARBA" id="ARBA00009347"/>
    </source>
</evidence>
<evidence type="ECO:0000259" key="6">
    <source>
        <dbReference type="Pfam" id="PF00441"/>
    </source>
</evidence>
<dbReference type="SUPFAM" id="SSF56645">
    <property type="entry name" value="Acyl-CoA dehydrogenase NM domain-like"/>
    <property type="match status" value="1"/>
</dbReference>
<dbReference type="GO" id="GO:0050660">
    <property type="term" value="F:flavin adenine dinucleotide binding"/>
    <property type="evidence" value="ECO:0007669"/>
    <property type="project" value="InterPro"/>
</dbReference>
<dbReference type="Proteomes" id="UP000460272">
    <property type="component" value="Unassembled WGS sequence"/>
</dbReference>
<dbReference type="GO" id="GO:0003995">
    <property type="term" value="F:acyl-CoA dehydrogenase activity"/>
    <property type="evidence" value="ECO:0007669"/>
    <property type="project" value="TreeGrafter"/>
</dbReference>
<dbReference type="PANTHER" id="PTHR43884:SF20">
    <property type="entry name" value="ACYL-COA DEHYDROGENASE FADE28"/>
    <property type="match status" value="1"/>
</dbReference>
<dbReference type="SUPFAM" id="SSF47203">
    <property type="entry name" value="Acyl-CoA dehydrogenase C-terminal domain-like"/>
    <property type="match status" value="1"/>
</dbReference>
<evidence type="ECO:0000313" key="9">
    <source>
        <dbReference type="Proteomes" id="UP000460272"/>
    </source>
</evidence>
<feature type="domain" description="Acyl-CoA dehydrogenase/oxidase N-terminal" evidence="7">
    <location>
        <begin position="7"/>
        <end position="118"/>
    </location>
</feature>
<dbReference type="EMBL" id="RPFW01000005">
    <property type="protein sequence ID" value="TVZ02453.1"/>
    <property type="molecule type" value="Genomic_DNA"/>
</dbReference>
<dbReference type="Gene3D" id="1.20.140.10">
    <property type="entry name" value="Butyryl-CoA Dehydrogenase, subunit A, domain 3"/>
    <property type="match status" value="1"/>
</dbReference>
<dbReference type="InterPro" id="IPR013786">
    <property type="entry name" value="AcylCoA_DH/ox_N"/>
</dbReference>
<evidence type="ECO:0000259" key="7">
    <source>
        <dbReference type="Pfam" id="PF02771"/>
    </source>
</evidence>
<dbReference type="AlphaFoldDB" id="A0A6P2BZ42"/>
<evidence type="ECO:0000256" key="5">
    <source>
        <dbReference type="ARBA" id="ARBA00023002"/>
    </source>
</evidence>
<dbReference type="InterPro" id="IPR046373">
    <property type="entry name" value="Acyl-CoA_Oxase/DH_mid-dom_sf"/>
</dbReference>
<evidence type="ECO:0000256" key="1">
    <source>
        <dbReference type="ARBA" id="ARBA00001974"/>
    </source>
</evidence>
<dbReference type="InterPro" id="IPR009075">
    <property type="entry name" value="AcylCo_DH/oxidase_C"/>
</dbReference>
<reference evidence="8 9" key="1">
    <citation type="submission" date="2018-11" db="EMBL/GenBank/DDBJ databases">
        <title>Trebonia kvetii gen.nov., sp.nov., a novel acidophilic actinobacterium, and proposal of the new actinobacterial family Treboniaceae fam. nov.</title>
        <authorList>
            <person name="Rapoport D."/>
            <person name="Sagova-Mareckova M."/>
            <person name="Sedlacek I."/>
            <person name="Provaznik J."/>
            <person name="Kralova S."/>
            <person name="Pavlinic D."/>
            <person name="Benes V."/>
            <person name="Kopecky J."/>
        </authorList>
    </citation>
    <scope>NUCLEOTIDE SEQUENCE [LARGE SCALE GENOMIC DNA]</scope>
    <source>
        <strain evidence="8 9">15Tr583</strain>
    </source>
</reference>
<keyword evidence="3" id="KW-0285">Flavoprotein</keyword>
<organism evidence="8 9">
    <name type="scientific">Trebonia kvetii</name>
    <dbReference type="NCBI Taxonomy" id="2480626"/>
    <lineage>
        <taxon>Bacteria</taxon>
        <taxon>Bacillati</taxon>
        <taxon>Actinomycetota</taxon>
        <taxon>Actinomycetes</taxon>
        <taxon>Streptosporangiales</taxon>
        <taxon>Treboniaceae</taxon>
        <taxon>Trebonia</taxon>
    </lineage>
</organism>
<dbReference type="InterPro" id="IPR037069">
    <property type="entry name" value="AcylCoA_DH/ox_N_sf"/>
</dbReference>
<evidence type="ECO:0000256" key="4">
    <source>
        <dbReference type="ARBA" id="ARBA00022827"/>
    </source>
</evidence>
<protein>
    <submittedName>
        <fullName evidence="8">Acyl-CoA dehydrogenase</fullName>
    </submittedName>
</protein>
<keyword evidence="9" id="KW-1185">Reference proteome</keyword>
<dbReference type="OrthoDB" id="4607453at2"/>
<dbReference type="PANTHER" id="PTHR43884">
    <property type="entry name" value="ACYL-COA DEHYDROGENASE"/>
    <property type="match status" value="1"/>
</dbReference>
<proteinExistence type="inferred from homology"/>
<dbReference type="Pfam" id="PF02771">
    <property type="entry name" value="Acyl-CoA_dh_N"/>
    <property type="match status" value="1"/>
</dbReference>
<dbReference type="Gene3D" id="1.10.540.10">
    <property type="entry name" value="Acyl-CoA dehydrogenase/oxidase, N-terminal domain"/>
    <property type="match status" value="1"/>
</dbReference>
<gene>
    <name evidence="8" type="ORF">EAS64_27030</name>
</gene>
<name>A0A6P2BZ42_9ACTN</name>
<keyword evidence="4" id="KW-0274">FAD</keyword>
<dbReference type="Gene3D" id="2.40.110.10">
    <property type="entry name" value="Butyryl-CoA Dehydrogenase, subunit A, domain 2"/>
    <property type="match status" value="1"/>
</dbReference>
<dbReference type="Pfam" id="PF00441">
    <property type="entry name" value="Acyl-CoA_dh_1"/>
    <property type="match status" value="1"/>
</dbReference>
<dbReference type="RefSeq" id="WP_145857473.1">
    <property type="nucleotide sequence ID" value="NZ_RPFW01000005.1"/>
</dbReference>
<dbReference type="InterPro" id="IPR009100">
    <property type="entry name" value="AcylCoA_DH/oxidase_NM_dom_sf"/>
</dbReference>
<feature type="domain" description="Acyl-CoA dehydrogenase/oxidase C-terminal" evidence="6">
    <location>
        <begin position="236"/>
        <end position="367"/>
    </location>
</feature>
<sequence length="371" mass="39000">MSAGDSTEHDELRHVVREFLGERSPSSEVRRLMEAGESRDELVWALLAGQLGLTGIAVPEKYGGAGYGPVELGIVLEEMGGALVVAPYFATVALAGQALAASGDEDAMARWLSGIADGSLTATLAVAEESGSWDLAEVAATAEPAGDGWAVTGTKLFVIDGHTADLLLVVAHAPDGPGVFAIEGDTAGTERVRLDSLDLTRPLGAVSLHGARAVRVGAGRDTAAWLSEVRDLILAALAAEQLGGAARCLDMSVEYAKVREQFGRPIGSFQAIKHKCANMLLEVECGRSAVYHAREALAGAQPDGRLAAVLAYTYCSGAFTRAAKECIQIHGGIGYTWEHDAHLYLRRAKSSELLFGQPARQRARLAELAGI</sequence>
<dbReference type="CDD" id="cd00567">
    <property type="entry name" value="ACAD"/>
    <property type="match status" value="1"/>
</dbReference>
<dbReference type="InterPro" id="IPR036250">
    <property type="entry name" value="AcylCo_DH-like_C"/>
</dbReference>
<evidence type="ECO:0000313" key="8">
    <source>
        <dbReference type="EMBL" id="TVZ02453.1"/>
    </source>
</evidence>
<evidence type="ECO:0000256" key="3">
    <source>
        <dbReference type="ARBA" id="ARBA00022630"/>
    </source>
</evidence>
<keyword evidence="5" id="KW-0560">Oxidoreductase</keyword>
<comment type="cofactor">
    <cofactor evidence="1">
        <name>FAD</name>
        <dbReference type="ChEBI" id="CHEBI:57692"/>
    </cofactor>
</comment>
<comment type="similarity">
    <text evidence="2">Belongs to the acyl-CoA dehydrogenase family.</text>
</comment>
<comment type="caution">
    <text evidence="8">The sequence shown here is derived from an EMBL/GenBank/DDBJ whole genome shotgun (WGS) entry which is preliminary data.</text>
</comment>